<dbReference type="AlphaFoldDB" id="A0A6M3JNB5"/>
<sequence>MDKLSKKLKKLEKEFDRNPNAALRNSKILKRAAKLQAKIDERDRRI</sequence>
<proteinExistence type="predicted"/>
<accession>A0A6M3JNB5</accession>
<protein>
    <submittedName>
        <fullName evidence="1">Uncharacterized protein</fullName>
    </submittedName>
</protein>
<organism evidence="1">
    <name type="scientific">viral metagenome</name>
    <dbReference type="NCBI Taxonomy" id="1070528"/>
    <lineage>
        <taxon>unclassified sequences</taxon>
        <taxon>metagenomes</taxon>
        <taxon>organismal metagenomes</taxon>
    </lineage>
</organism>
<dbReference type="EMBL" id="MT141893">
    <property type="protein sequence ID" value="QJA71709.1"/>
    <property type="molecule type" value="Genomic_DNA"/>
</dbReference>
<name>A0A6M3JNB5_9ZZZZ</name>
<evidence type="ECO:0000313" key="1">
    <source>
        <dbReference type="EMBL" id="QJA71709.1"/>
    </source>
</evidence>
<gene>
    <name evidence="1" type="ORF">MM415A03092_0009</name>
</gene>
<reference evidence="1" key="1">
    <citation type="submission" date="2020-03" db="EMBL/GenBank/DDBJ databases">
        <title>The deep terrestrial virosphere.</title>
        <authorList>
            <person name="Holmfeldt K."/>
            <person name="Nilsson E."/>
            <person name="Simone D."/>
            <person name="Lopez-Fernandez M."/>
            <person name="Wu X."/>
            <person name="de Brujin I."/>
            <person name="Lundin D."/>
            <person name="Andersson A."/>
            <person name="Bertilsson S."/>
            <person name="Dopson M."/>
        </authorList>
    </citation>
    <scope>NUCLEOTIDE SEQUENCE</scope>
    <source>
        <strain evidence="1">MM415A03092</strain>
    </source>
</reference>